<dbReference type="SUPFAM" id="SSF53474">
    <property type="entry name" value="alpha/beta-Hydrolases"/>
    <property type="match status" value="1"/>
</dbReference>
<dbReference type="KEGG" id="bcoh:BC6307_17615"/>
<gene>
    <name evidence="3" type="primary">menH</name>
    <name evidence="5" type="ORF">BC6307_17615</name>
</gene>
<accession>A0A223KU00</accession>
<keyword evidence="6" id="KW-1185">Reference proteome</keyword>
<evidence type="ECO:0000256" key="1">
    <source>
        <dbReference type="ARBA" id="ARBA00022428"/>
    </source>
</evidence>
<dbReference type="Pfam" id="PF00561">
    <property type="entry name" value="Abhydrolase_1"/>
    <property type="match status" value="1"/>
</dbReference>
<dbReference type="PANTHER" id="PTHR42916">
    <property type="entry name" value="2-SUCCINYL-5-ENOLPYRUVYL-6-HYDROXY-3-CYCLOHEXENE-1-CARBOXYLATE SYNTHASE"/>
    <property type="match status" value="1"/>
</dbReference>
<comment type="function">
    <text evidence="3">Catalyzes a proton abstraction reaction that results in 2,5-elimination of pyruvate from 2-succinyl-5-enolpyruvyl-6-hydroxy-3-cyclohexene-1-carboxylate (SEPHCHC) and the formation of 2-succinyl-6-hydroxy-2,4-cyclohexadiene-1-carboxylate (SHCHC).</text>
</comment>
<sequence>MKIRDVEYFVRTIGNGPKHLLFLHGFTGQHSNWSKIIDHFNDKSKFTFILVDLLGHGKSESPLPHHRYSMEHTLEDLKEIIESLGYNKVTVVGYSMGGRIALSFANRYPHLVNKLVLESASPGLRTEIERKDRVVQDELLALKIENNGLDSFVDFWMNIPLFASQKQFLDDEKWEAIRKQKLQNNEKGLANSLRGIGTGCQPPLWDHLPLLSLPVLILTGELDQKFVKIGKEMNALLPNATFYKFLEAGHAIHVEQAEKFGKIVSEFCRN</sequence>
<comment type="similarity">
    <text evidence="3">Belongs to the AB hydrolase superfamily. MenH family.</text>
</comment>
<name>A0A223KU00_9BACI</name>
<evidence type="ECO:0000256" key="2">
    <source>
        <dbReference type="ARBA" id="ARBA00023239"/>
    </source>
</evidence>
<dbReference type="InterPro" id="IPR029058">
    <property type="entry name" value="AB_hydrolase_fold"/>
</dbReference>
<dbReference type="InterPro" id="IPR000073">
    <property type="entry name" value="AB_hydrolase_1"/>
</dbReference>
<evidence type="ECO:0000313" key="6">
    <source>
        <dbReference type="Proteomes" id="UP000215224"/>
    </source>
</evidence>
<keyword evidence="2 3" id="KW-0456">Lyase</keyword>
<reference evidence="5 6" key="1">
    <citation type="submission" date="2016-12" db="EMBL/GenBank/DDBJ databases">
        <title>The whole genome sequencing and assembly of Bacillus cohnii DSM 6307T strain.</title>
        <authorList>
            <person name="Lee Y.-J."/>
            <person name="Yi H."/>
            <person name="Bahn Y.-S."/>
            <person name="Kim J.F."/>
            <person name="Lee D.-W."/>
        </authorList>
    </citation>
    <scope>NUCLEOTIDE SEQUENCE [LARGE SCALE GENOMIC DNA]</scope>
    <source>
        <strain evidence="5 6">DSM 6307</strain>
    </source>
</reference>
<dbReference type="InterPro" id="IPR022485">
    <property type="entry name" value="SHCHC_synthase_MenH"/>
</dbReference>
<evidence type="ECO:0000256" key="3">
    <source>
        <dbReference type="HAMAP-Rule" id="MF_01660"/>
    </source>
</evidence>
<dbReference type="PANTHER" id="PTHR42916:SF1">
    <property type="entry name" value="PROTEIN PHYLLO, CHLOROPLASTIC"/>
    <property type="match status" value="1"/>
</dbReference>
<keyword evidence="1 3" id="KW-0474">Menaquinone biosynthesis</keyword>
<comment type="pathway">
    <text evidence="3">Quinol/quinone metabolism; 1,4-dihydroxy-2-naphthoate biosynthesis; 1,4-dihydroxy-2-naphthoate from chorismate: step 3/7.</text>
</comment>
<dbReference type="EMBL" id="CP018866">
    <property type="protein sequence ID" value="AST92971.1"/>
    <property type="molecule type" value="Genomic_DNA"/>
</dbReference>
<proteinExistence type="inferred from homology"/>
<dbReference type="NCBIfam" id="TIGR03695">
    <property type="entry name" value="menH_SHCHC"/>
    <property type="match status" value="1"/>
</dbReference>
<organism evidence="5 6">
    <name type="scientific">Sutcliffiella cohnii</name>
    <dbReference type="NCBI Taxonomy" id="33932"/>
    <lineage>
        <taxon>Bacteria</taxon>
        <taxon>Bacillati</taxon>
        <taxon>Bacillota</taxon>
        <taxon>Bacilli</taxon>
        <taxon>Bacillales</taxon>
        <taxon>Bacillaceae</taxon>
        <taxon>Sutcliffiella</taxon>
    </lineage>
</organism>
<dbReference type="PRINTS" id="PR00111">
    <property type="entry name" value="ABHYDROLASE"/>
</dbReference>
<dbReference type="STRING" id="1314751.GCA_001591425_02080"/>
<dbReference type="UniPathway" id="UPA00079"/>
<feature type="domain" description="AB hydrolase-1" evidence="4">
    <location>
        <begin position="18"/>
        <end position="255"/>
    </location>
</feature>
<evidence type="ECO:0000259" key="4">
    <source>
        <dbReference type="Pfam" id="PF00561"/>
    </source>
</evidence>
<dbReference type="HAMAP" id="MF_01660">
    <property type="entry name" value="MenH"/>
    <property type="match status" value="1"/>
</dbReference>
<dbReference type="Gene3D" id="3.40.50.1820">
    <property type="entry name" value="alpha/beta hydrolase"/>
    <property type="match status" value="1"/>
</dbReference>
<dbReference type="RefSeq" id="WP_066415595.1">
    <property type="nucleotide sequence ID" value="NZ_CP018866.1"/>
</dbReference>
<comment type="pathway">
    <text evidence="3">Quinol/quinone metabolism; menaquinone biosynthesis.</text>
</comment>
<dbReference type="UniPathway" id="UPA01057">
    <property type="reaction ID" value="UER00900"/>
</dbReference>
<dbReference type="AlphaFoldDB" id="A0A223KU00"/>
<dbReference type="GO" id="GO:0009234">
    <property type="term" value="P:menaquinone biosynthetic process"/>
    <property type="evidence" value="ECO:0007669"/>
    <property type="project" value="UniProtKB-UniRule"/>
</dbReference>
<comment type="catalytic activity">
    <reaction evidence="3">
        <text>5-enolpyruvoyl-6-hydroxy-2-succinyl-cyclohex-3-ene-1-carboxylate = (1R,6R)-6-hydroxy-2-succinyl-cyclohexa-2,4-diene-1-carboxylate + pyruvate</text>
        <dbReference type="Rhea" id="RHEA:25597"/>
        <dbReference type="ChEBI" id="CHEBI:15361"/>
        <dbReference type="ChEBI" id="CHEBI:58689"/>
        <dbReference type="ChEBI" id="CHEBI:58818"/>
        <dbReference type="EC" id="4.2.99.20"/>
    </reaction>
</comment>
<comment type="subunit">
    <text evidence="3">Monomer.</text>
</comment>
<protein>
    <recommendedName>
        <fullName evidence="3">Putative 2-succinyl-6-hydroxy-2,4-cyclohexadiene-1-carboxylate synthase</fullName>
        <shortName evidence="3">SHCHC synthase</shortName>
        <ecNumber evidence="3">4.2.99.20</ecNumber>
    </recommendedName>
</protein>
<evidence type="ECO:0000313" key="5">
    <source>
        <dbReference type="EMBL" id="AST92971.1"/>
    </source>
</evidence>
<dbReference type="GO" id="GO:0070205">
    <property type="term" value="F:2-succinyl-6-hydroxy-2,4-cyclohexadiene-1-carboxylate synthase activity"/>
    <property type="evidence" value="ECO:0007669"/>
    <property type="project" value="UniProtKB-UniRule"/>
</dbReference>
<dbReference type="Proteomes" id="UP000215224">
    <property type="component" value="Chromosome"/>
</dbReference>
<dbReference type="EC" id="4.2.99.20" evidence="3"/>